<evidence type="ECO:0000256" key="1">
    <source>
        <dbReference type="SAM" id="SignalP"/>
    </source>
</evidence>
<dbReference type="EMBL" id="RAPN01000003">
    <property type="protein sequence ID" value="RKD87709.1"/>
    <property type="molecule type" value="Genomic_DNA"/>
</dbReference>
<organism evidence="3 4">
    <name type="scientific">Mangrovibacterium diazotrophicum</name>
    <dbReference type="NCBI Taxonomy" id="1261403"/>
    <lineage>
        <taxon>Bacteria</taxon>
        <taxon>Pseudomonadati</taxon>
        <taxon>Bacteroidota</taxon>
        <taxon>Bacteroidia</taxon>
        <taxon>Marinilabiliales</taxon>
        <taxon>Prolixibacteraceae</taxon>
        <taxon>Mangrovibacterium</taxon>
    </lineage>
</organism>
<feature type="domain" description="Putative auto-transporter adhesin head GIN" evidence="2">
    <location>
        <begin position="41"/>
        <end position="221"/>
    </location>
</feature>
<evidence type="ECO:0000313" key="3">
    <source>
        <dbReference type="EMBL" id="RKD87709.1"/>
    </source>
</evidence>
<dbReference type="Pfam" id="PF10988">
    <property type="entry name" value="DUF2807"/>
    <property type="match status" value="1"/>
</dbReference>
<dbReference type="PANTHER" id="PTHR39200">
    <property type="entry name" value="HYPOTHETICAL EXPORTED PROTEIN"/>
    <property type="match status" value="1"/>
</dbReference>
<reference evidence="3 4" key="1">
    <citation type="submission" date="2018-09" db="EMBL/GenBank/DDBJ databases">
        <title>Genomic Encyclopedia of Archaeal and Bacterial Type Strains, Phase II (KMG-II): from individual species to whole genera.</title>
        <authorList>
            <person name="Goeker M."/>
        </authorList>
    </citation>
    <scope>NUCLEOTIDE SEQUENCE [LARGE SCALE GENOMIC DNA]</scope>
    <source>
        <strain evidence="3 4">DSM 27148</strain>
    </source>
</reference>
<dbReference type="PANTHER" id="PTHR39200:SF1">
    <property type="entry name" value="AUTO-TRANSPORTER ADHESIN HEAD GIN DOMAIN-CONTAINING PROTEIN-RELATED"/>
    <property type="match status" value="1"/>
</dbReference>
<dbReference type="Proteomes" id="UP000283387">
    <property type="component" value="Unassembled WGS sequence"/>
</dbReference>
<feature type="chain" id="PRO_5019289055" evidence="1">
    <location>
        <begin position="21"/>
        <end position="237"/>
    </location>
</feature>
<dbReference type="PROSITE" id="PS51257">
    <property type="entry name" value="PROKAR_LIPOPROTEIN"/>
    <property type="match status" value="1"/>
</dbReference>
<dbReference type="InterPro" id="IPR021255">
    <property type="entry name" value="DUF2807"/>
</dbReference>
<gene>
    <name evidence="3" type="ORF">BC643_3716</name>
</gene>
<accession>A0A419VX00</accession>
<comment type="caution">
    <text evidence="3">The sequence shown here is derived from an EMBL/GenBank/DDBJ whole genome shotgun (WGS) entry which is preliminary data.</text>
</comment>
<protein>
    <submittedName>
        <fullName evidence="3">Putative autotransporter adhesin-like protein</fullName>
    </submittedName>
</protein>
<keyword evidence="1" id="KW-0732">Signal</keyword>
<dbReference type="AlphaFoldDB" id="A0A419VX00"/>
<feature type="signal peptide" evidence="1">
    <location>
        <begin position="1"/>
        <end position="20"/>
    </location>
</feature>
<evidence type="ECO:0000259" key="2">
    <source>
        <dbReference type="Pfam" id="PF10988"/>
    </source>
</evidence>
<name>A0A419VX00_9BACT</name>
<keyword evidence="4" id="KW-1185">Reference proteome</keyword>
<dbReference type="Gene3D" id="2.160.20.120">
    <property type="match status" value="1"/>
</dbReference>
<evidence type="ECO:0000313" key="4">
    <source>
        <dbReference type="Proteomes" id="UP000283387"/>
    </source>
</evidence>
<sequence>MKIKLGMFFAVLLVGLVACDDDFGIVGNGRPETETRSARYFNELSSSGSFNVYVSQGEERSIEITAESNLLPYIETDFDGDRLRIRTLGMHTLHETYPINIYLVTPDLEELVLSGSGRIETESFAADQFSVVVSGSGEIVTSVNADELDAVISGSGKIFLEGACGEAEMGISGSGIIDAYDLAAGDCKVVVSGSGSAWVNVEDNLDVRISGSGNVHYINFPYVTSSTSGSGQVINEN</sequence>
<proteinExistence type="predicted"/>